<dbReference type="PANTHER" id="PTHR48079:SF6">
    <property type="entry name" value="NAD(P)-BINDING DOMAIN-CONTAINING PROTEIN-RELATED"/>
    <property type="match status" value="1"/>
</dbReference>
<dbReference type="Pfam" id="PF13460">
    <property type="entry name" value="NAD_binding_10"/>
    <property type="match status" value="1"/>
</dbReference>
<organism evidence="2 3">
    <name type="scientific">Aspergillus bertholletiae</name>
    <dbReference type="NCBI Taxonomy" id="1226010"/>
    <lineage>
        <taxon>Eukaryota</taxon>
        <taxon>Fungi</taxon>
        <taxon>Dikarya</taxon>
        <taxon>Ascomycota</taxon>
        <taxon>Pezizomycotina</taxon>
        <taxon>Eurotiomycetes</taxon>
        <taxon>Eurotiomycetidae</taxon>
        <taxon>Eurotiales</taxon>
        <taxon>Aspergillaceae</taxon>
        <taxon>Aspergillus</taxon>
        <taxon>Aspergillus subgen. Circumdati</taxon>
    </lineage>
</organism>
<dbReference type="GO" id="GO:0004029">
    <property type="term" value="F:aldehyde dehydrogenase (NAD+) activity"/>
    <property type="evidence" value="ECO:0007669"/>
    <property type="project" value="TreeGrafter"/>
</dbReference>
<gene>
    <name evidence="2" type="ORF">BDV26DRAFT_54216</name>
</gene>
<sequence length="355" mass="39582">MPTRVFVTGITGYIGGDAFYLIQQNHPDLEFSALIRTEDKARQVREKYPKVRVVLGDLDDAAKVTQEAAWADIVIHTADASDHVGAANAIAKGMVEGHSPERPGYWLHTGGTGILTYFDSEVRKVSGEPDEKVFNDWYGVDELVNLPTAAFHRNVDEIVLDTGSKHSDRVKTVIVCPPTIYGRGRGPVSGRGRQVYELASFILKQKYSPQIGRGLARWNNVHVYDLSRLYDSLVRAALDPTKRDDKEIWGAKGYLLSENGEHIWGDLSRLIGQQAFKYGHLTHEPEHKEWSLDEALRSPAGFEAASWGYNSRGSALRARNILGWRPQERSLEAEVPEIIRSEAARLVCVMGTSSI</sequence>
<dbReference type="OrthoDB" id="2130169at2759"/>
<feature type="domain" description="NAD(P)-binding" evidence="1">
    <location>
        <begin position="9"/>
        <end position="93"/>
    </location>
</feature>
<evidence type="ECO:0000259" key="1">
    <source>
        <dbReference type="Pfam" id="PF13460"/>
    </source>
</evidence>
<dbReference type="Gene3D" id="3.40.50.720">
    <property type="entry name" value="NAD(P)-binding Rossmann-like Domain"/>
    <property type="match status" value="2"/>
</dbReference>
<reference evidence="2 3" key="1">
    <citation type="submission" date="2019-04" db="EMBL/GenBank/DDBJ databases">
        <title>Friends and foes A comparative genomics studyof 23 Aspergillus species from section Flavi.</title>
        <authorList>
            <consortium name="DOE Joint Genome Institute"/>
            <person name="Kjaerbolling I."/>
            <person name="Vesth T."/>
            <person name="Frisvad J.C."/>
            <person name="Nybo J.L."/>
            <person name="Theobald S."/>
            <person name="Kildgaard S."/>
            <person name="Isbrandt T."/>
            <person name="Kuo A."/>
            <person name="Sato A."/>
            <person name="Lyhne E.K."/>
            <person name="Kogle M.E."/>
            <person name="Wiebenga A."/>
            <person name="Kun R.S."/>
            <person name="Lubbers R.J."/>
            <person name="Makela M.R."/>
            <person name="Barry K."/>
            <person name="Chovatia M."/>
            <person name="Clum A."/>
            <person name="Daum C."/>
            <person name="Haridas S."/>
            <person name="He G."/>
            <person name="LaButti K."/>
            <person name="Lipzen A."/>
            <person name="Mondo S."/>
            <person name="Riley R."/>
            <person name="Salamov A."/>
            <person name="Simmons B.A."/>
            <person name="Magnuson J.K."/>
            <person name="Henrissat B."/>
            <person name="Mortensen U.H."/>
            <person name="Larsen T.O."/>
            <person name="Devries R.P."/>
            <person name="Grigoriev I.V."/>
            <person name="Machida M."/>
            <person name="Baker S.E."/>
            <person name="Andersen M.R."/>
        </authorList>
    </citation>
    <scope>NUCLEOTIDE SEQUENCE [LARGE SCALE GENOMIC DNA]</scope>
    <source>
        <strain evidence="2 3">IBT 29228</strain>
    </source>
</reference>
<evidence type="ECO:0000313" key="2">
    <source>
        <dbReference type="EMBL" id="KAE8373960.1"/>
    </source>
</evidence>
<dbReference type="InterPro" id="IPR051783">
    <property type="entry name" value="NAD(P)-dependent_oxidoreduct"/>
</dbReference>
<dbReference type="InterPro" id="IPR036291">
    <property type="entry name" value="NAD(P)-bd_dom_sf"/>
</dbReference>
<dbReference type="Proteomes" id="UP000326198">
    <property type="component" value="Unassembled WGS sequence"/>
</dbReference>
<dbReference type="SUPFAM" id="SSF51735">
    <property type="entry name" value="NAD(P)-binding Rossmann-fold domains"/>
    <property type="match status" value="1"/>
</dbReference>
<protein>
    <recommendedName>
        <fullName evidence="1">NAD(P)-binding domain-containing protein</fullName>
    </recommendedName>
</protein>
<dbReference type="InterPro" id="IPR016040">
    <property type="entry name" value="NAD(P)-bd_dom"/>
</dbReference>
<dbReference type="PANTHER" id="PTHR48079">
    <property type="entry name" value="PROTEIN YEEZ"/>
    <property type="match status" value="1"/>
</dbReference>
<name>A0A5N7AYR6_9EURO</name>
<accession>A0A5N7AYR6</accession>
<proteinExistence type="predicted"/>
<evidence type="ECO:0000313" key="3">
    <source>
        <dbReference type="Proteomes" id="UP000326198"/>
    </source>
</evidence>
<dbReference type="GO" id="GO:0005737">
    <property type="term" value="C:cytoplasm"/>
    <property type="evidence" value="ECO:0007669"/>
    <property type="project" value="TreeGrafter"/>
</dbReference>
<dbReference type="EMBL" id="ML736298">
    <property type="protein sequence ID" value="KAE8373960.1"/>
    <property type="molecule type" value="Genomic_DNA"/>
</dbReference>
<dbReference type="AlphaFoldDB" id="A0A5N7AYR6"/>
<keyword evidence="3" id="KW-1185">Reference proteome</keyword>